<evidence type="ECO:0000313" key="2">
    <source>
        <dbReference type="Proteomes" id="UP000094065"/>
    </source>
</evidence>
<sequence length="73" mass="7998">MLEDIPPPADVASITSPDHAPVLELTDATMKSEATLTFFLSIISGKDLEVALEECTTTDYVPTFYYAMTLARK</sequence>
<name>A0A1E3HEU8_9TREE</name>
<gene>
    <name evidence="1" type="ORF">L202_07181</name>
</gene>
<proteinExistence type="predicted"/>
<dbReference type="AlphaFoldDB" id="A0A1E3HEU8"/>
<accession>A0A1E3HEU8</accession>
<comment type="caution">
    <text evidence="1">The sequence shown here is derived from an EMBL/GenBank/DDBJ whole genome shotgun (WGS) entry which is preliminary data.</text>
</comment>
<dbReference type="Proteomes" id="UP000094065">
    <property type="component" value="Unassembled WGS sequence"/>
</dbReference>
<evidence type="ECO:0000313" key="1">
    <source>
        <dbReference type="EMBL" id="ODN74879.1"/>
    </source>
</evidence>
<dbReference type="GeneID" id="30158490"/>
<organism evidence="1 2">
    <name type="scientific">Cryptococcus amylolentus CBS 6039</name>
    <dbReference type="NCBI Taxonomy" id="1295533"/>
    <lineage>
        <taxon>Eukaryota</taxon>
        <taxon>Fungi</taxon>
        <taxon>Dikarya</taxon>
        <taxon>Basidiomycota</taxon>
        <taxon>Agaricomycotina</taxon>
        <taxon>Tremellomycetes</taxon>
        <taxon>Tremellales</taxon>
        <taxon>Cryptococcaceae</taxon>
        <taxon>Cryptococcus</taxon>
    </lineage>
</organism>
<dbReference type="RefSeq" id="XP_018990660.1">
    <property type="nucleotide sequence ID" value="XM_019141853.1"/>
</dbReference>
<dbReference type="EMBL" id="AWGJ01000011">
    <property type="protein sequence ID" value="ODN74879.1"/>
    <property type="molecule type" value="Genomic_DNA"/>
</dbReference>
<reference evidence="1 2" key="1">
    <citation type="submission" date="2016-06" db="EMBL/GenBank/DDBJ databases">
        <title>Evolution of pathogenesis and genome organization in the Tremellales.</title>
        <authorList>
            <person name="Cuomo C."/>
            <person name="Litvintseva A."/>
            <person name="Heitman J."/>
            <person name="Chen Y."/>
            <person name="Sun S."/>
            <person name="Springer D."/>
            <person name="Dromer F."/>
            <person name="Young S."/>
            <person name="Zeng Q."/>
            <person name="Chapman S."/>
            <person name="Gujja S."/>
            <person name="Saif S."/>
            <person name="Birren B."/>
        </authorList>
    </citation>
    <scope>NUCLEOTIDE SEQUENCE [LARGE SCALE GENOMIC DNA]</scope>
    <source>
        <strain evidence="1 2">CBS 6039</strain>
    </source>
</reference>
<keyword evidence="2" id="KW-1185">Reference proteome</keyword>
<protein>
    <submittedName>
        <fullName evidence="1">Uncharacterized protein</fullName>
    </submittedName>
</protein>